<dbReference type="InterPro" id="IPR000515">
    <property type="entry name" value="MetI-like"/>
</dbReference>
<feature type="transmembrane region" description="Helical" evidence="7">
    <location>
        <begin position="79"/>
        <end position="98"/>
    </location>
</feature>
<evidence type="ECO:0000259" key="8">
    <source>
        <dbReference type="PROSITE" id="PS50928"/>
    </source>
</evidence>
<keyword evidence="4 7" id="KW-0812">Transmembrane</keyword>
<keyword evidence="3" id="KW-1003">Cell membrane</keyword>
<dbReference type="GO" id="GO:0005886">
    <property type="term" value="C:plasma membrane"/>
    <property type="evidence" value="ECO:0007669"/>
    <property type="project" value="UniProtKB-SubCell"/>
</dbReference>
<dbReference type="PANTHER" id="PTHR43744">
    <property type="entry name" value="ABC TRANSPORTER PERMEASE PROTEIN MG189-RELATED-RELATED"/>
    <property type="match status" value="1"/>
</dbReference>
<evidence type="ECO:0000313" key="9">
    <source>
        <dbReference type="EMBL" id="NOU96147.1"/>
    </source>
</evidence>
<evidence type="ECO:0000313" key="10">
    <source>
        <dbReference type="Proteomes" id="UP000641588"/>
    </source>
</evidence>
<feature type="transmembrane region" description="Helical" evidence="7">
    <location>
        <begin position="146"/>
        <end position="165"/>
    </location>
</feature>
<evidence type="ECO:0000256" key="6">
    <source>
        <dbReference type="ARBA" id="ARBA00023136"/>
    </source>
</evidence>
<gene>
    <name evidence="9" type="ORF">GC093_23395</name>
</gene>
<organism evidence="9 10">
    <name type="scientific">Paenibacillus foliorum</name>
    <dbReference type="NCBI Taxonomy" id="2654974"/>
    <lineage>
        <taxon>Bacteria</taxon>
        <taxon>Bacillati</taxon>
        <taxon>Bacillota</taxon>
        <taxon>Bacilli</taxon>
        <taxon>Bacillales</taxon>
        <taxon>Paenibacillaceae</taxon>
        <taxon>Paenibacillus</taxon>
    </lineage>
</organism>
<dbReference type="PROSITE" id="PS50928">
    <property type="entry name" value="ABC_TM1"/>
    <property type="match status" value="1"/>
</dbReference>
<evidence type="ECO:0000256" key="4">
    <source>
        <dbReference type="ARBA" id="ARBA00022692"/>
    </source>
</evidence>
<feature type="transmembrane region" description="Helical" evidence="7">
    <location>
        <begin position="110"/>
        <end position="134"/>
    </location>
</feature>
<sequence>MTFGNTQIKSLLYHLMVGGIALLMLYPILWLVASSLKPNDEIFSTAYSLIPSRLDFNNYVTGWKGFAGNTFSTFFKNSFIIVILSTIGAVASSALVAYGLARIPFKGKAFWFGCVMMTMMLPHDVTIIPQYVMFAKLGWLSSFKPIIIPSFFGYPFFIFLIMQFIRTIPHEMDEAAKIDGCNKYTIFFRIIVPLIVPSLVTSTIFSFYWKWDDFINPLLYLSKPSLYPVSLALKLFLDGDSLNNWGGMFAMSTASLLPIIIVFFIFQKFIVEGISTSGLKG</sequence>
<dbReference type="SUPFAM" id="SSF161098">
    <property type="entry name" value="MetI-like"/>
    <property type="match status" value="1"/>
</dbReference>
<keyword evidence="10" id="KW-1185">Reference proteome</keyword>
<feature type="transmembrane region" description="Helical" evidence="7">
    <location>
        <begin position="245"/>
        <end position="266"/>
    </location>
</feature>
<dbReference type="InterPro" id="IPR035906">
    <property type="entry name" value="MetI-like_sf"/>
</dbReference>
<reference evidence="9" key="1">
    <citation type="submission" date="2019-10" db="EMBL/GenBank/DDBJ databases">
        <title>Description of Paenibacillus glebae sp. nov.</title>
        <authorList>
            <person name="Carlier A."/>
            <person name="Qi S."/>
        </authorList>
    </citation>
    <scope>NUCLEOTIDE SEQUENCE</scope>
    <source>
        <strain evidence="9">LMG 31456</strain>
    </source>
</reference>
<evidence type="ECO:0000256" key="2">
    <source>
        <dbReference type="ARBA" id="ARBA00022448"/>
    </source>
</evidence>
<evidence type="ECO:0000256" key="3">
    <source>
        <dbReference type="ARBA" id="ARBA00022475"/>
    </source>
</evidence>
<dbReference type="GO" id="GO:0055085">
    <property type="term" value="P:transmembrane transport"/>
    <property type="evidence" value="ECO:0007669"/>
    <property type="project" value="InterPro"/>
</dbReference>
<comment type="subcellular location">
    <subcellularLocation>
        <location evidence="1 7">Cell membrane</location>
        <topology evidence="1 7">Multi-pass membrane protein</topology>
    </subcellularLocation>
</comment>
<name>A0A972GSX1_9BACL</name>
<evidence type="ECO:0000256" key="5">
    <source>
        <dbReference type="ARBA" id="ARBA00022989"/>
    </source>
</evidence>
<protein>
    <submittedName>
        <fullName evidence="9">ABC transporter permease subunit</fullName>
    </submittedName>
</protein>
<evidence type="ECO:0000256" key="7">
    <source>
        <dbReference type="RuleBase" id="RU363032"/>
    </source>
</evidence>
<dbReference type="AlphaFoldDB" id="A0A972GSX1"/>
<accession>A0A972GSX1</accession>
<keyword evidence="6 7" id="KW-0472">Membrane</keyword>
<dbReference type="Proteomes" id="UP000641588">
    <property type="component" value="Unassembled WGS sequence"/>
</dbReference>
<proteinExistence type="inferred from homology"/>
<dbReference type="Gene3D" id="1.10.3720.10">
    <property type="entry name" value="MetI-like"/>
    <property type="match status" value="1"/>
</dbReference>
<keyword evidence="2 7" id="KW-0813">Transport</keyword>
<evidence type="ECO:0000256" key="1">
    <source>
        <dbReference type="ARBA" id="ARBA00004651"/>
    </source>
</evidence>
<keyword evidence="5 7" id="KW-1133">Transmembrane helix</keyword>
<dbReference type="EMBL" id="WHOD01000087">
    <property type="protein sequence ID" value="NOU96147.1"/>
    <property type="molecule type" value="Genomic_DNA"/>
</dbReference>
<comment type="similarity">
    <text evidence="7">Belongs to the binding-protein-dependent transport system permease family.</text>
</comment>
<feature type="transmembrane region" description="Helical" evidence="7">
    <location>
        <begin position="186"/>
        <end position="209"/>
    </location>
</feature>
<dbReference type="CDD" id="cd06261">
    <property type="entry name" value="TM_PBP2"/>
    <property type="match status" value="1"/>
</dbReference>
<comment type="caution">
    <text evidence="9">The sequence shown here is derived from an EMBL/GenBank/DDBJ whole genome shotgun (WGS) entry which is preliminary data.</text>
</comment>
<feature type="domain" description="ABC transmembrane type-1" evidence="8">
    <location>
        <begin position="75"/>
        <end position="266"/>
    </location>
</feature>
<dbReference type="PANTHER" id="PTHR43744:SF6">
    <property type="entry name" value="ABC TRANSPORTER PERMEASE PROTEIN YESQ-RELATED"/>
    <property type="match status" value="1"/>
</dbReference>
<dbReference type="Pfam" id="PF00528">
    <property type="entry name" value="BPD_transp_1"/>
    <property type="match status" value="1"/>
</dbReference>
<feature type="transmembrane region" description="Helical" evidence="7">
    <location>
        <begin position="12"/>
        <end position="33"/>
    </location>
</feature>
<dbReference type="RefSeq" id="WP_171654362.1">
    <property type="nucleotide sequence ID" value="NZ_WHOD01000087.1"/>
</dbReference>